<feature type="transmembrane region" description="Helical" evidence="1">
    <location>
        <begin position="28"/>
        <end position="46"/>
    </location>
</feature>
<sequence length="247" mass="24747">MREAPVGADGADSADGADGEGTVWRRPAMACVGVAAAAMAYAHLAATGSVDPMTELTSRYALFGPSGWAMAVAAIALAVSCVWTAYGLTRVDPARSAAARVLLVAAALGLLLTAVFPTDAPPGVTSGGGEVHHWAAAVVLTALPCAGRLLGRRFGEPALSLAAGLSVAALVAFLAARPGSPVAEIVGGSGYHGLLERLALLADMAVVLLAARCADGRDAPARATRPLGASFEAGPVLLEREMKPTGQ</sequence>
<feature type="transmembrane region" description="Helical" evidence="1">
    <location>
        <begin position="158"/>
        <end position="177"/>
    </location>
</feature>
<evidence type="ECO:0000313" key="2">
    <source>
        <dbReference type="EMBL" id="GGP89611.1"/>
    </source>
</evidence>
<dbReference type="Pfam" id="PF06197">
    <property type="entry name" value="DUF998"/>
    <property type="match status" value="1"/>
</dbReference>
<dbReference type="EMBL" id="BMQJ01000003">
    <property type="protein sequence ID" value="GGP89611.1"/>
    <property type="molecule type" value="Genomic_DNA"/>
</dbReference>
<feature type="transmembrane region" description="Helical" evidence="1">
    <location>
        <begin position="66"/>
        <end position="86"/>
    </location>
</feature>
<feature type="transmembrane region" description="Helical" evidence="1">
    <location>
        <begin position="131"/>
        <end position="151"/>
    </location>
</feature>
<name>A0ABQ2QRV1_9ACTN</name>
<keyword evidence="1" id="KW-0472">Membrane</keyword>
<evidence type="ECO:0000313" key="3">
    <source>
        <dbReference type="Proteomes" id="UP000611554"/>
    </source>
</evidence>
<keyword evidence="1" id="KW-0812">Transmembrane</keyword>
<keyword evidence="3" id="KW-1185">Reference proteome</keyword>
<proteinExistence type="predicted"/>
<accession>A0ABQ2QRV1</accession>
<evidence type="ECO:0000256" key="1">
    <source>
        <dbReference type="SAM" id="Phobius"/>
    </source>
</evidence>
<dbReference type="RefSeq" id="WP_189246100.1">
    <property type="nucleotide sequence ID" value="NZ_BMQJ01000003.1"/>
</dbReference>
<comment type="caution">
    <text evidence="2">The sequence shown here is derived from an EMBL/GenBank/DDBJ whole genome shotgun (WGS) entry which is preliminary data.</text>
</comment>
<organism evidence="2 3">
    <name type="scientific">Streptosporangium pseudovulgare</name>
    <dbReference type="NCBI Taxonomy" id="35765"/>
    <lineage>
        <taxon>Bacteria</taxon>
        <taxon>Bacillati</taxon>
        <taxon>Actinomycetota</taxon>
        <taxon>Actinomycetes</taxon>
        <taxon>Streptosporangiales</taxon>
        <taxon>Streptosporangiaceae</taxon>
        <taxon>Streptosporangium</taxon>
    </lineage>
</organism>
<feature type="transmembrane region" description="Helical" evidence="1">
    <location>
        <begin position="98"/>
        <end position="116"/>
    </location>
</feature>
<gene>
    <name evidence="2" type="ORF">GCM10010140_19460</name>
</gene>
<reference evidence="3" key="1">
    <citation type="journal article" date="2019" name="Int. J. Syst. Evol. Microbiol.">
        <title>The Global Catalogue of Microorganisms (GCM) 10K type strain sequencing project: providing services to taxonomists for standard genome sequencing and annotation.</title>
        <authorList>
            <consortium name="The Broad Institute Genomics Platform"/>
            <consortium name="The Broad Institute Genome Sequencing Center for Infectious Disease"/>
            <person name="Wu L."/>
            <person name="Ma J."/>
        </authorList>
    </citation>
    <scope>NUCLEOTIDE SEQUENCE [LARGE SCALE GENOMIC DNA]</scope>
    <source>
        <strain evidence="3">JCM 3115</strain>
    </source>
</reference>
<dbReference type="Proteomes" id="UP000611554">
    <property type="component" value="Unassembled WGS sequence"/>
</dbReference>
<keyword evidence="1" id="KW-1133">Transmembrane helix</keyword>
<dbReference type="InterPro" id="IPR009339">
    <property type="entry name" value="DUF998"/>
</dbReference>
<protein>
    <recommendedName>
        <fullName evidence="4">DUF998 domain-containing protein</fullName>
    </recommendedName>
</protein>
<evidence type="ECO:0008006" key="4">
    <source>
        <dbReference type="Google" id="ProtNLM"/>
    </source>
</evidence>